<proteinExistence type="predicted"/>
<feature type="region of interest" description="Disordered" evidence="1">
    <location>
        <begin position="46"/>
        <end position="69"/>
    </location>
</feature>
<organism evidence="2 3">
    <name type="scientific">Streptomyces xiangluensis</name>
    <dbReference type="NCBI Taxonomy" id="2665720"/>
    <lineage>
        <taxon>Bacteria</taxon>
        <taxon>Bacillati</taxon>
        <taxon>Actinomycetota</taxon>
        <taxon>Actinomycetes</taxon>
        <taxon>Kitasatosporales</taxon>
        <taxon>Streptomycetaceae</taxon>
        <taxon>Streptomyces</taxon>
    </lineage>
</organism>
<reference evidence="3" key="1">
    <citation type="journal article" date="2019" name="Int. J. Syst. Evol. Microbiol.">
        <title>The Global Catalogue of Microorganisms (GCM) 10K type strain sequencing project: providing services to taxonomists for standard genome sequencing and annotation.</title>
        <authorList>
            <consortium name="The Broad Institute Genomics Platform"/>
            <consortium name="The Broad Institute Genome Sequencing Center for Infectious Disease"/>
            <person name="Wu L."/>
            <person name="Ma J."/>
        </authorList>
    </citation>
    <scope>NUCLEOTIDE SEQUENCE [LARGE SCALE GENOMIC DNA]</scope>
    <source>
        <strain evidence="3">DT43</strain>
    </source>
</reference>
<evidence type="ECO:0000313" key="3">
    <source>
        <dbReference type="Proteomes" id="UP001596012"/>
    </source>
</evidence>
<dbReference type="EMBL" id="JBHSFG010000119">
    <property type="protein sequence ID" value="MFC4472385.1"/>
    <property type="molecule type" value="Genomic_DNA"/>
</dbReference>
<evidence type="ECO:0000256" key="1">
    <source>
        <dbReference type="SAM" id="MobiDB-lite"/>
    </source>
</evidence>
<name>A0ABV8Z7U8_9ACTN</name>
<comment type="caution">
    <text evidence="2">The sequence shown here is derived from an EMBL/GenBank/DDBJ whole genome shotgun (WGS) entry which is preliminary data.</text>
</comment>
<dbReference type="Proteomes" id="UP001596012">
    <property type="component" value="Unassembled WGS sequence"/>
</dbReference>
<evidence type="ECO:0000313" key="2">
    <source>
        <dbReference type="EMBL" id="MFC4472385.1"/>
    </source>
</evidence>
<dbReference type="RefSeq" id="WP_386356086.1">
    <property type="nucleotide sequence ID" value="NZ_JBHSFG010000119.1"/>
</dbReference>
<sequence length="69" mass="7056">MPLTASSRPCPSVYGVGSAEVVLLKRALWLCLRLRLVVSGDCSRTAGEGQVGGAGGTSVGQGAGPWLWL</sequence>
<keyword evidence="3" id="KW-1185">Reference proteome</keyword>
<gene>
    <name evidence="2" type="ORF">ACFPH6_49300</name>
</gene>
<protein>
    <submittedName>
        <fullName evidence="2">Uncharacterized protein</fullName>
    </submittedName>
</protein>
<accession>A0ABV8Z7U8</accession>
<feature type="compositionally biased region" description="Gly residues" evidence="1">
    <location>
        <begin position="49"/>
        <end position="63"/>
    </location>
</feature>